<gene>
    <name evidence="1" type="ORF">FOA19_14070</name>
</gene>
<dbReference type="RefSeq" id="WP_149091426.1">
    <property type="nucleotide sequence ID" value="NZ_VKKY01000002.1"/>
</dbReference>
<accession>A0A5B6TDZ5</accession>
<proteinExistence type="predicted"/>
<comment type="caution">
    <text evidence="1">The sequence shown here is derived from an EMBL/GenBank/DDBJ whole genome shotgun (WGS) entry which is preliminary data.</text>
</comment>
<organism evidence="1 2">
    <name type="scientific">Rufibacter hautae</name>
    <dbReference type="NCBI Taxonomy" id="2595005"/>
    <lineage>
        <taxon>Bacteria</taxon>
        <taxon>Pseudomonadati</taxon>
        <taxon>Bacteroidota</taxon>
        <taxon>Cytophagia</taxon>
        <taxon>Cytophagales</taxon>
        <taxon>Hymenobacteraceae</taxon>
        <taxon>Rufibacter</taxon>
    </lineage>
</organism>
<evidence type="ECO:0000313" key="2">
    <source>
        <dbReference type="Proteomes" id="UP000324133"/>
    </source>
</evidence>
<dbReference type="EMBL" id="VKKY01000002">
    <property type="protein sequence ID" value="KAA3438368.1"/>
    <property type="molecule type" value="Genomic_DNA"/>
</dbReference>
<dbReference type="Proteomes" id="UP000324133">
    <property type="component" value="Unassembled WGS sequence"/>
</dbReference>
<reference evidence="1 2" key="1">
    <citation type="submission" date="2019-07" db="EMBL/GenBank/DDBJ databases">
        <title>Rufibacter sp. nov., isolated from lake sediment.</title>
        <authorList>
            <person name="Qu J.-H."/>
        </authorList>
    </citation>
    <scope>NUCLEOTIDE SEQUENCE [LARGE SCALE GENOMIC DNA]</scope>
    <source>
        <strain evidence="1 2">NBS58-1</strain>
    </source>
</reference>
<keyword evidence="2" id="KW-1185">Reference proteome</keyword>
<sequence>MKNLATILLLSVMLTQAFSKFFIVLDYEANKDFISKVLCINREKPQLHCNGKCYLMKKLKKAEQTQNPGRDKTQKQKQEITLYYQPFIATIPCLIKTPTGSLAPVMEGRPVGVHISVFHPPKLTA</sequence>
<protein>
    <submittedName>
        <fullName evidence="1">Uncharacterized protein</fullName>
    </submittedName>
</protein>
<evidence type="ECO:0000313" key="1">
    <source>
        <dbReference type="EMBL" id="KAA3438368.1"/>
    </source>
</evidence>
<name>A0A5B6TDZ5_9BACT</name>
<dbReference type="AlphaFoldDB" id="A0A5B6TDZ5"/>
<dbReference type="OrthoDB" id="980645at2"/>